<accession>A0ABU3S1H4</accession>
<sequence>MLFMVIEHFDQGRVKDVYARFAERGRMAPDGLRYVDSWVAADLSRCFQVMECDDVTLLQQWVLAWDDLVRFEIVPLASSKATAAALSGKT</sequence>
<keyword evidence="2" id="KW-1185">Reference proteome</keyword>
<name>A0ABU3S1H4_9HYPH</name>
<dbReference type="InterPro" id="IPR021734">
    <property type="entry name" value="DUF3303"/>
</dbReference>
<organism evidence="1 2">
    <name type="scientific">Bosea rubneri</name>
    <dbReference type="NCBI Taxonomy" id="3075434"/>
    <lineage>
        <taxon>Bacteria</taxon>
        <taxon>Pseudomonadati</taxon>
        <taxon>Pseudomonadota</taxon>
        <taxon>Alphaproteobacteria</taxon>
        <taxon>Hyphomicrobiales</taxon>
        <taxon>Boseaceae</taxon>
        <taxon>Bosea</taxon>
    </lineage>
</organism>
<dbReference type="EMBL" id="JAWDID010000002">
    <property type="protein sequence ID" value="MDU0338571.1"/>
    <property type="molecule type" value="Genomic_DNA"/>
</dbReference>
<dbReference type="Pfam" id="PF11746">
    <property type="entry name" value="DUF3303"/>
    <property type="match status" value="1"/>
</dbReference>
<dbReference type="Proteomes" id="UP001254257">
    <property type="component" value="Unassembled WGS sequence"/>
</dbReference>
<gene>
    <name evidence="1" type="ORF">RKE40_01690</name>
</gene>
<evidence type="ECO:0000313" key="1">
    <source>
        <dbReference type="EMBL" id="MDU0338571.1"/>
    </source>
</evidence>
<dbReference type="RefSeq" id="WP_316016518.1">
    <property type="nucleotide sequence ID" value="NZ_JAWDID010000002.1"/>
</dbReference>
<comment type="caution">
    <text evidence="1">The sequence shown here is derived from an EMBL/GenBank/DDBJ whole genome shotgun (WGS) entry which is preliminary data.</text>
</comment>
<reference evidence="1 2" key="1">
    <citation type="submission" date="2023-09" db="EMBL/GenBank/DDBJ databases">
        <title>Whole genome shotgun sequencing (WGS) of Bosea sp. ZW T0_25, isolated from stored onions (Allium cepa).</title>
        <authorList>
            <person name="Stoll D.A."/>
            <person name="Huch M."/>
        </authorList>
    </citation>
    <scope>NUCLEOTIDE SEQUENCE [LARGE SCALE GENOMIC DNA]</scope>
    <source>
        <strain evidence="1 2">ZW T0_25</strain>
    </source>
</reference>
<protein>
    <submittedName>
        <fullName evidence="1">DUF3303 family protein</fullName>
    </submittedName>
</protein>
<evidence type="ECO:0000313" key="2">
    <source>
        <dbReference type="Proteomes" id="UP001254257"/>
    </source>
</evidence>
<proteinExistence type="predicted"/>